<keyword evidence="1" id="KW-0812">Transmembrane</keyword>
<dbReference type="Proteomes" id="UP000076858">
    <property type="component" value="Unassembled WGS sequence"/>
</dbReference>
<evidence type="ECO:0000313" key="2">
    <source>
        <dbReference type="EMBL" id="KZS10655.1"/>
    </source>
</evidence>
<name>A0A164TQC9_9CRUS</name>
<protein>
    <submittedName>
        <fullName evidence="2">Uncharacterized protein</fullName>
    </submittedName>
</protein>
<reference evidence="2 3" key="1">
    <citation type="submission" date="2016-03" db="EMBL/GenBank/DDBJ databases">
        <title>EvidentialGene: Evidence-directed Construction of Genes on Genomes.</title>
        <authorList>
            <person name="Gilbert D.G."/>
            <person name="Choi J.-H."/>
            <person name="Mockaitis K."/>
            <person name="Colbourne J."/>
            <person name="Pfrender M."/>
        </authorList>
    </citation>
    <scope>NUCLEOTIDE SEQUENCE [LARGE SCALE GENOMIC DNA]</scope>
    <source>
        <strain evidence="2 3">Xinb3</strain>
        <tissue evidence="2">Complete organism</tissue>
    </source>
</reference>
<evidence type="ECO:0000256" key="1">
    <source>
        <dbReference type="SAM" id="Phobius"/>
    </source>
</evidence>
<gene>
    <name evidence="2" type="ORF">APZ42_024830</name>
</gene>
<feature type="transmembrane region" description="Helical" evidence="1">
    <location>
        <begin position="12"/>
        <end position="28"/>
    </location>
</feature>
<dbReference type="PROSITE" id="PS51257">
    <property type="entry name" value="PROKAR_LIPOPROTEIN"/>
    <property type="match status" value="1"/>
</dbReference>
<keyword evidence="1" id="KW-1133">Transmembrane helix</keyword>
<keyword evidence="3" id="KW-1185">Reference proteome</keyword>
<dbReference type="AlphaFoldDB" id="A0A164TQC9"/>
<organism evidence="2 3">
    <name type="scientific">Daphnia magna</name>
    <dbReference type="NCBI Taxonomy" id="35525"/>
    <lineage>
        <taxon>Eukaryota</taxon>
        <taxon>Metazoa</taxon>
        <taxon>Ecdysozoa</taxon>
        <taxon>Arthropoda</taxon>
        <taxon>Crustacea</taxon>
        <taxon>Branchiopoda</taxon>
        <taxon>Diplostraca</taxon>
        <taxon>Cladocera</taxon>
        <taxon>Anomopoda</taxon>
        <taxon>Daphniidae</taxon>
        <taxon>Daphnia</taxon>
    </lineage>
</organism>
<accession>A0A164TQC9</accession>
<keyword evidence="1" id="KW-0472">Membrane</keyword>
<proteinExistence type="predicted"/>
<dbReference type="EMBL" id="LRGB01001763">
    <property type="protein sequence ID" value="KZS10655.1"/>
    <property type="molecule type" value="Genomic_DNA"/>
</dbReference>
<evidence type="ECO:0000313" key="3">
    <source>
        <dbReference type="Proteomes" id="UP000076858"/>
    </source>
</evidence>
<comment type="caution">
    <text evidence="2">The sequence shown here is derived from an EMBL/GenBank/DDBJ whole genome shotgun (WGS) entry which is preliminary data.</text>
</comment>
<sequence>MRLTTQKVKKRSIGYIFWLFQPAVYVLFTHTVTSCFSLSLFAADFIESSRCLFSLYSFPFGNRINENNKK</sequence>